<feature type="non-terminal residue" evidence="7">
    <location>
        <position position="1"/>
    </location>
</feature>
<evidence type="ECO:0000313" key="7">
    <source>
        <dbReference type="EMBL" id="JAI16637.1"/>
    </source>
</evidence>
<dbReference type="SUPFAM" id="SSF55424">
    <property type="entry name" value="FAD/NAD-linked reductases, dimerisation (C-terminal) domain"/>
    <property type="match status" value="1"/>
</dbReference>
<dbReference type="PANTHER" id="PTHR43557:SF2">
    <property type="entry name" value="RIESKE DOMAIN-CONTAINING PROTEIN-RELATED"/>
    <property type="match status" value="1"/>
</dbReference>
<comment type="cofactor">
    <cofactor evidence="1">
        <name>FAD</name>
        <dbReference type="ChEBI" id="CHEBI:57692"/>
    </cofactor>
</comment>
<dbReference type="GO" id="GO:0005737">
    <property type="term" value="C:cytoplasm"/>
    <property type="evidence" value="ECO:0007669"/>
    <property type="project" value="TreeGrafter"/>
</dbReference>
<accession>A0A0K8TQJ5</accession>
<dbReference type="Gene3D" id="3.50.50.60">
    <property type="entry name" value="FAD/NAD(P)-binding domain"/>
    <property type="match status" value="2"/>
</dbReference>
<keyword evidence="4" id="KW-0274">FAD</keyword>
<sequence length="222" mass="24302">EQIGKRILQLFEENGVKMIMNSGIKRCIGTDVVTSVELADGSEIPCDLCIMGTGTTLNTAFLKESGININANGSIDVDMCLRTNVQDIYAGGDIANAPVYAIGGKQAAIGHYQLAQYHGRIAARNMAGNITELKTVPFFWTMLFGKSFRYSGYGTPHEIHIDGNIDELKFVAIHFDKDGLAIGMASCMRDPVVAKFAEYQTQGKRLYKNDLVAKQLDEILQA</sequence>
<feature type="domain" description="FAD/NAD(P)-binding" evidence="6">
    <location>
        <begin position="2"/>
        <end position="119"/>
    </location>
</feature>
<dbReference type="Gene3D" id="3.30.390.30">
    <property type="match status" value="1"/>
</dbReference>
<keyword evidence="3" id="KW-0285">Flavoprotein</keyword>
<organism evidence="7">
    <name type="scientific">Tabanus bromius</name>
    <name type="common">Band-eyed brown horse fly</name>
    <dbReference type="NCBI Taxonomy" id="304241"/>
    <lineage>
        <taxon>Eukaryota</taxon>
        <taxon>Metazoa</taxon>
        <taxon>Ecdysozoa</taxon>
        <taxon>Arthropoda</taxon>
        <taxon>Hexapoda</taxon>
        <taxon>Insecta</taxon>
        <taxon>Pterygota</taxon>
        <taxon>Neoptera</taxon>
        <taxon>Endopterygota</taxon>
        <taxon>Diptera</taxon>
        <taxon>Brachycera</taxon>
        <taxon>Tabanomorpha</taxon>
        <taxon>Tabanoidea</taxon>
        <taxon>Tabanidae</taxon>
        <taxon>Tabanus</taxon>
    </lineage>
</organism>
<evidence type="ECO:0000256" key="2">
    <source>
        <dbReference type="ARBA" id="ARBA00006442"/>
    </source>
</evidence>
<name>A0A0K8TQJ5_TABBR</name>
<proteinExistence type="evidence at transcript level"/>
<evidence type="ECO:0000259" key="6">
    <source>
        <dbReference type="Pfam" id="PF07992"/>
    </source>
</evidence>
<dbReference type="SUPFAM" id="SSF51905">
    <property type="entry name" value="FAD/NAD(P)-binding domain"/>
    <property type="match status" value="1"/>
</dbReference>
<dbReference type="AlphaFoldDB" id="A0A0K8TQJ5"/>
<evidence type="ECO:0000256" key="4">
    <source>
        <dbReference type="ARBA" id="ARBA00022827"/>
    </source>
</evidence>
<dbReference type="InterPro" id="IPR036188">
    <property type="entry name" value="FAD/NAD-bd_sf"/>
</dbReference>
<dbReference type="GO" id="GO:0016651">
    <property type="term" value="F:oxidoreductase activity, acting on NAD(P)H"/>
    <property type="evidence" value="ECO:0007669"/>
    <property type="project" value="TreeGrafter"/>
</dbReference>
<dbReference type="Pfam" id="PF07992">
    <property type="entry name" value="Pyr_redox_2"/>
    <property type="match status" value="1"/>
</dbReference>
<evidence type="ECO:0000256" key="1">
    <source>
        <dbReference type="ARBA" id="ARBA00001974"/>
    </source>
</evidence>
<evidence type="ECO:0000256" key="5">
    <source>
        <dbReference type="ARBA" id="ARBA00023002"/>
    </source>
</evidence>
<dbReference type="PANTHER" id="PTHR43557">
    <property type="entry name" value="APOPTOSIS-INDUCING FACTOR 1"/>
    <property type="match status" value="1"/>
</dbReference>
<dbReference type="InterPro" id="IPR016156">
    <property type="entry name" value="FAD/NAD-linked_Rdtase_dimer_sf"/>
</dbReference>
<dbReference type="InterPro" id="IPR023753">
    <property type="entry name" value="FAD/NAD-binding_dom"/>
</dbReference>
<protein>
    <submittedName>
        <fullName evidence="7">Putative ferredoxin reductase</fullName>
    </submittedName>
</protein>
<dbReference type="EMBL" id="GDAI01000966">
    <property type="protein sequence ID" value="JAI16637.1"/>
    <property type="molecule type" value="mRNA"/>
</dbReference>
<comment type="similarity">
    <text evidence="2">Belongs to the FAD-dependent oxidoreductase family.</text>
</comment>
<dbReference type="InterPro" id="IPR050446">
    <property type="entry name" value="FAD-oxidoreductase/Apoptosis"/>
</dbReference>
<reference evidence="7" key="1">
    <citation type="journal article" date="2015" name="Insect Biochem. Mol. Biol.">
        <title>An insight into the sialome of the horse fly, Tabanus bromius.</title>
        <authorList>
            <person name="Ribeiro J.M."/>
            <person name="Kazimirova M."/>
            <person name="Takac P."/>
            <person name="Andersen J.F."/>
            <person name="Francischetti I.M."/>
        </authorList>
    </citation>
    <scope>NUCLEOTIDE SEQUENCE</scope>
</reference>
<keyword evidence="5" id="KW-0560">Oxidoreductase</keyword>
<evidence type="ECO:0000256" key="3">
    <source>
        <dbReference type="ARBA" id="ARBA00022630"/>
    </source>
</evidence>